<reference evidence="1 2" key="2">
    <citation type="journal article" date="2009" name="BMC Genomics">
        <title>Identification of transcriptional signals in Encephalitozoon cuniculi widespread among Microsporidia phylum: support for accurate structural genome annotation.</title>
        <authorList>
            <person name="Peyretaillade E."/>
            <person name="Goncalves O."/>
            <person name="Terrat S."/>
            <person name="Dugat-Bony E."/>
            <person name="Wincker P."/>
            <person name="Cornman R.S."/>
            <person name="Evans J.D."/>
            <person name="Delbac F."/>
            <person name="Peyret P."/>
        </authorList>
    </citation>
    <scope>NUCLEOTIDE SEQUENCE [LARGE SCALE GENOMIC DNA]</scope>
    <source>
        <strain evidence="1 2">GB-M1</strain>
    </source>
</reference>
<keyword evidence="2" id="KW-1185">Reference proteome</keyword>
<sequence length="192" mass="22090">MDGSISPRIKRLVDSGIFKDPEIDRLGYGTFQKQQGAEPNQSVRRARDLRARVGAVLKESRREGAKMLMEIVLMYIKGYMEESARCRVVDMIRRWKGLAKYIAEAMEELGEEEAGTFLRTVLFNVKFHYLHLESSLIAKQGKKSEGRESILVYFLNEYNDLYSIFASSKAKGFSVLQLCDLEDMIREKINSM</sequence>
<dbReference type="HOGENOM" id="CLU_1408745_0_0_1"/>
<accession>Q8SVA7</accession>
<protein>
    <submittedName>
        <fullName evidence="1">Uncharacterized protein</fullName>
    </submittedName>
</protein>
<organism evidence="1 2">
    <name type="scientific">Encephalitozoon cuniculi (strain GB-M1)</name>
    <name type="common">Microsporidian parasite</name>
    <dbReference type="NCBI Taxonomy" id="284813"/>
    <lineage>
        <taxon>Eukaryota</taxon>
        <taxon>Fungi</taxon>
        <taxon>Fungi incertae sedis</taxon>
        <taxon>Microsporidia</taxon>
        <taxon>Unikaryonidae</taxon>
        <taxon>Encephalitozoon</taxon>
    </lineage>
</organism>
<evidence type="ECO:0000313" key="2">
    <source>
        <dbReference type="Proteomes" id="UP000000819"/>
    </source>
</evidence>
<dbReference type="OrthoDB" id="2190924at2759"/>
<dbReference type="EMBL" id="AL590446">
    <property type="protein sequence ID" value="CAD25449.1"/>
    <property type="molecule type" value="Genomic_DNA"/>
</dbReference>
<dbReference type="KEGG" id="ecu:ECU06_0890"/>
<dbReference type="RefSeq" id="NP_585845.1">
    <property type="nucleotide sequence ID" value="NM_001041467.1"/>
</dbReference>
<dbReference type="VEuPathDB" id="MicrosporidiaDB:ECU06_0890"/>
<proteinExistence type="predicted"/>
<dbReference type="Proteomes" id="UP000000819">
    <property type="component" value="Chromosome VI"/>
</dbReference>
<evidence type="ECO:0000313" key="1">
    <source>
        <dbReference type="EMBL" id="CAD25449.1"/>
    </source>
</evidence>
<dbReference type="InParanoid" id="Q8SVA7"/>
<reference evidence="1 2" key="1">
    <citation type="journal article" date="2001" name="Nature">
        <title>Genome sequence and gene compaction of the eukaryote parasite Encephalitozoon cuniculi.</title>
        <authorList>
            <person name="Katinka M.D."/>
            <person name="Duprat S."/>
            <person name="Cornillot E."/>
            <person name="Metenier G."/>
            <person name="Thomarat F."/>
            <person name="Prensier G."/>
            <person name="Barbe V."/>
            <person name="Peyretaillade E."/>
            <person name="Brottier P."/>
            <person name="Wincker P."/>
            <person name="Delbac F."/>
            <person name="El Alaoui H."/>
            <person name="Peyret P."/>
            <person name="Saurin W."/>
            <person name="Gouy M."/>
            <person name="Weissenbach J."/>
            <person name="Vivares C.P."/>
        </authorList>
    </citation>
    <scope>NUCLEOTIDE SEQUENCE [LARGE SCALE GENOMIC DNA]</scope>
    <source>
        <strain evidence="1 2">GB-M1</strain>
    </source>
</reference>
<dbReference type="GeneID" id="859269"/>
<dbReference type="AlphaFoldDB" id="Q8SVA7"/>
<dbReference type="OMA" id="MEESARC"/>
<name>Q8SVA7_ENCCU</name>
<gene>
    <name evidence="1" type="ordered locus">ECU06_0890</name>
</gene>